<gene>
    <name evidence="2" type="ORF">TUM19329_18020</name>
</gene>
<sequence>MPGACEALFWAMAQTLYKAPINSINDTRSIGINWVFFALALSMMCSLFSGIINIIDQREDYVINKCTLTSFKVQNIGRQR</sequence>
<evidence type="ECO:0000313" key="2">
    <source>
        <dbReference type="EMBL" id="BCA95441.1"/>
    </source>
</evidence>
<evidence type="ECO:0000256" key="1">
    <source>
        <dbReference type="SAM" id="Phobius"/>
    </source>
</evidence>
<keyword evidence="1" id="KW-0472">Membrane</keyword>
<dbReference type="KEGG" id="lant:TUM19329_18020"/>
<protein>
    <submittedName>
        <fullName evidence="2">Uncharacterized protein</fullName>
    </submittedName>
</protein>
<name>A0A6F8T4Q2_9GAMM</name>
<keyword evidence="1" id="KW-0812">Transmembrane</keyword>
<accession>A0A6F8T4Q2</accession>
<dbReference type="AlphaFoldDB" id="A0A6F8T4Q2"/>
<dbReference type="EMBL" id="AP022839">
    <property type="protein sequence ID" value="BCA95441.1"/>
    <property type="molecule type" value="Genomic_DNA"/>
</dbReference>
<dbReference type="Proteomes" id="UP000502894">
    <property type="component" value="Chromosome"/>
</dbReference>
<feature type="transmembrane region" description="Helical" evidence="1">
    <location>
        <begin position="34"/>
        <end position="55"/>
    </location>
</feature>
<keyword evidence="3" id="KW-1185">Reference proteome</keyword>
<organism evidence="2 3">
    <name type="scientific">Legionella antarctica</name>
    <dbReference type="NCBI Taxonomy" id="2708020"/>
    <lineage>
        <taxon>Bacteria</taxon>
        <taxon>Pseudomonadati</taxon>
        <taxon>Pseudomonadota</taxon>
        <taxon>Gammaproteobacteria</taxon>
        <taxon>Legionellales</taxon>
        <taxon>Legionellaceae</taxon>
        <taxon>Legionella</taxon>
    </lineage>
</organism>
<proteinExistence type="predicted"/>
<reference evidence="2" key="1">
    <citation type="journal article" date="2020" name="Microbiol. Resour. Announc.">
        <title>Complete Genome Sequence of Novel Psychrotolerant Legionella Strain TUM19329, Isolated from Antarctic Lake Sediment.</title>
        <authorList>
            <person name="Shimada S."/>
            <person name="Nakai R."/>
            <person name="Aoki K."/>
            <person name="Shimoeda N."/>
            <person name="Ohno G."/>
            <person name="Miyazaki Y."/>
            <person name="Kudoh S."/>
            <person name="Imura S."/>
            <person name="Watanabe K."/>
            <person name="Ishii Y."/>
            <person name="Tateda K."/>
        </authorList>
    </citation>
    <scope>NUCLEOTIDE SEQUENCE [LARGE SCALE GENOMIC DNA]</scope>
    <source>
        <strain evidence="2">TUM19329</strain>
    </source>
</reference>
<keyword evidence="1" id="KW-1133">Transmembrane helix</keyword>
<evidence type="ECO:0000313" key="3">
    <source>
        <dbReference type="Proteomes" id="UP000502894"/>
    </source>
</evidence>